<dbReference type="EMBL" id="GBXM01051511">
    <property type="protein sequence ID" value="JAH57066.1"/>
    <property type="molecule type" value="Transcribed_RNA"/>
</dbReference>
<name>A0A0E9TU28_ANGAN</name>
<reference evidence="1" key="2">
    <citation type="journal article" date="2015" name="Fish Shellfish Immunol.">
        <title>Early steps in the European eel (Anguilla anguilla)-Vibrio vulnificus interaction in the gills: Role of the RtxA13 toxin.</title>
        <authorList>
            <person name="Callol A."/>
            <person name="Pajuelo D."/>
            <person name="Ebbesson L."/>
            <person name="Teles M."/>
            <person name="MacKenzie S."/>
            <person name="Amaro C."/>
        </authorList>
    </citation>
    <scope>NUCLEOTIDE SEQUENCE</scope>
</reference>
<proteinExistence type="predicted"/>
<accession>A0A0E9TU28</accession>
<dbReference type="AlphaFoldDB" id="A0A0E9TU28"/>
<evidence type="ECO:0000313" key="1">
    <source>
        <dbReference type="EMBL" id="JAH57066.1"/>
    </source>
</evidence>
<sequence length="28" mass="3188">MKLSLKNRTEKNENCSRILVGMKGNLIP</sequence>
<protein>
    <submittedName>
        <fullName evidence="1">Uncharacterized protein</fullName>
    </submittedName>
</protein>
<organism evidence="1">
    <name type="scientific">Anguilla anguilla</name>
    <name type="common">European freshwater eel</name>
    <name type="synonym">Muraena anguilla</name>
    <dbReference type="NCBI Taxonomy" id="7936"/>
    <lineage>
        <taxon>Eukaryota</taxon>
        <taxon>Metazoa</taxon>
        <taxon>Chordata</taxon>
        <taxon>Craniata</taxon>
        <taxon>Vertebrata</taxon>
        <taxon>Euteleostomi</taxon>
        <taxon>Actinopterygii</taxon>
        <taxon>Neopterygii</taxon>
        <taxon>Teleostei</taxon>
        <taxon>Anguilliformes</taxon>
        <taxon>Anguillidae</taxon>
        <taxon>Anguilla</taxon>
    </lineage>
</organism>
<reference evidence="1" key="1">
    <citation type="submission" date="2014-11" db="EMBL/GenBank/DDBJ databases">
        <authorList>
            <person name="Amaro Gonzalez C."/>
        </authorList>
    </citation>
    <scope>NUCLEOTIDE SEQUENCE</scope>
</reference>